<sequence>MSFESQPQVKSEEYVWRKLHNTLKKSFGPCREPSEHFKYPKNRIYTFDVQLVHYNSTNI</sequence>
<accession>A0A0B7BJP3</accession>
<dbReference type="EMBL" id="HACG01046714">
    <property type="protein sequence ID" value="CEK93579.1"/>
    <property type="molecule type" value="Transcribed_RNA"/>
</dbReference>
<name>A0A0B7BJP3_9EUPU</name>
<organism evidence="1">
    <name type="scientific">Arion vulgaris</name>
    <dbReference type="NCBI Taxonomy" id="1028688"/>
    <lineage>
        <taxon>Eukaryota</taxon>
        <taxon>Metazoa</taxon>
        <taxon>Spiralia</taxon>
        <taxon>Lophotrochozoa</taxon>
        <taxon>Mollusca</taxon>
        <taxon>Gastropoda</taxon>
        <taxon>Heterobranchia</taxon>
        <taxon>Euthyneura</taxon>
        <taxon>Panpulmonata</taxon>
        <taxon>Eupulmonata</taxon>
        <taxon>Stylommatophora</taxon>
        <taxon>Helicina</taxon>
        <taxon>Arionoidea</taxon>
        <taxon>Arionidae</taxon>
        <taxon>Arion</taxon>
    </lineage>
</organism>
<evidence type="ECO:0000313" key="1">
    <source>
        <dbReference type="EMBL" id="CEK93579.1"/>
    </source>
</evidence>
<dbReference type="AlphaFoldDB" id="A0A0B7BJP3"/>
<gene>
    <name evidence="1" type="primary">ORF196132</name>
</gene>
<proteinExistence type="predicted"/>
<protein>
    <submittedName>
        <fullName evidence="1">Uncharacterized protein</fullName>
    </submittedName>
</protein>
<reference evidence="1" key="1">
    <citation type="submission" date="2014-12" db="EMBL/GenBank/DDBJ databases">
        <title>Insight into the proteome of Arion vulgaris.</title>
        <authorList>
            <person name="Aradska J."/>
            <person name="Bulat T."/>
            <person name="Smidak R."/>
            <person name="Sarate P."/>
            <person name="Gangsoo J."/>
            <person name="Sialana F."/>
            <person name="Bilban M."/>
            <person name="Lubec G."/>
        </authorList>
    </citation>
    <scope>NUCLEOTIDE SEQUENCE</scope>
    <source>
        <tissue evidence="1">Skin</tissue>
    </source>
</reference>